<dbReference type="AlphaFoldDB" id="W2D0Y7"/>
<accession>W2D0Y7</accession>
<comment type="caution">
    <text evidence="1">The sequence shown here is derived from an EMBL/GenBank/DDBJ whole genome shotgun (WGS) entry which is preliminary data.</text>
</comment>
<dbReference type="Proteomes" id="UP000034980">
    <property type="component" value="Unassembled WGS sequence"/>
</dbReference>
<evidence type="ECO:0008006" key="3">
    <source>
        <dbReference type="Google" id="ProtNLM"/>
    </source>
</evidence>
<organism evidence="1 2">
    <name type="scientific">Tannerella sp. oral taxon BU063 isolate Cell 8/11</name>
    <dbReference type="NCBI Taxonomy" id="1411915"/>
    <lineage>
        <taxon>Bacteria</taxon>
        <taxon>Pseudomonadati</taxon>
        <taxon>Bacteroidota</taxon>
        <taxon>Bacteroidia</taxon>
        <taxon>Bacteroidales</taxon>
        <taxon>Tannerellaceae</taxon>
        <taxon>Tannerella</taxon>
    </lineage>
</organism>
<sequence length="184" mass="20520">MALGKKIRSIGLSAILFGDVTDGGAKMPEEMKQLARTLKGTATFTTEQDQTQEFFCEEEPDAPAESVISEKGLKNLTFNILEWDNAVLQTLFGGKEVDGKIKDLSGTDHNVKKFIPPKDYVEVEKAIRVLTPYKVGFDIPRAKILARFQWNLTRTEIAQIEVTAHCMTPDGDDSGTYEPFSWTT</sequence>
<dbReference type="EMBL" id="AYYF01001176">
    <property type="protein sequence ID" value="ETK12322.1"/>
    <property type="molecule type" value="Genomic_DNA"/>
</dbReference>
<gene>
    <name evidence="1" type="ORF">T235_10000</name>
</gene>
<reference evidence="1 2" key="1">
    <citation type="submission" date="2013-11" db="EMBL/GenBank/DDBJ databases">
        <title>Single cell genomics of uncultured Tannerella BU063 (oral taxon 286).</title>
        <authorList>
            <person name="Beall C.J."/>
            <person name="Campbell A.G."/>
            <person name="Griffen A.L."/>
            <person name="Podar M."/>
            <person name="Leys E.J."/>
        </authorList>
    </citation>
    <scope>NUCLEOTIDE SEQUENCE [LARGE SCALE GENOMIC DNA]</scope>
    <source>
        <strain evidence="1">Cell 8/11</strain>
    </source>
</reference>
<dbReference type="PATRIC" id="fig|1411915.3.peg.1045"/>
<evidence type="ECO:0000313" key="1">
    <source>
        <dbReference type="EMBL" id="ETK12322.1"/>
    </source>
</evidence>
<evidence type="ECO:0000313" key="2">
    <source>
        <dbReference type="Proteomes" id="UP000034980"/>
    </source>
</evidence>
<proteinExistence type="predicted"/>
<name>W2D0Y7_9BACT</name>
<protein>
    <recommendedName>
        <fullName evidence="3">Tail protein</fullName>
    </recommendedName>
</protein>